<keyword evidence="4" id="KW-1185">Reference proteome</keyword>
<feature type="compositionally biased region" description="Polar residues" evidence="2">
    <location>
        <begin position="888"/>
        <end position="900"/>
    </location>
</feature>
<feature type="region of interest" description="Disordered" evidence="2">
    <location>
        <begin position="410"/>
        <end position="474"/>
    </location>
</feature>
<dbReference type="AlphaFoldDB" id="A0A1B7P6M5"/>
<accession>A0A1B7P6M5</accession>
<protein>
    <submittedName>
        <fullName evidence="3">Uncharacterized protein</fullName>
    </submittedName>
</protein>
<gene>
    <name evidence="3" type="ORF">ACJ72_00967</name>
</gene>
<name>A0A1B7P6M5_9EURO</name>
<dbReference type="OrthoDB" id="5343018at2759"/>
<dbReference type="Proteomes" id="UP000091918">
    <property type="component" value="Unassembled WGS sequence"/>
</dbReference>
<evidence type="ECO:0000256" key="2">
    <source>
        <dbReference type="SAM" id="MobiDB-lite"/>
    </source>
</evidence>
<feature type="region of interest" description="Disordered" evidence="2">
    <location>
        <begin position="877"/>
        <end position="937"/>
    </location>
</feature>
<evidence type="ECO:0000313" key="4">
    <source>
        <dbReference type="Proteomes" id="UP000091918"/>
    </source>
</evidence>
<comment type="caution">
    <text evidence="3">The sequence shown here is derived from an EMBL/GenBank/DDBJ whole genome shotgun (WGS) entry which is preliminary data.</text>
</comment>
<sequence>MDNVFTTTTGASLSDTFSNNTTTTHPPACHRTGIFHPTRLSSLSPPQRPPEKPCSAQNRRLQLRNAGFRGALLPSRKITPPFTRWRSASGASDQHLEKQNNDTASIDQSPNLSIPPTSHTRRSSILQEINNSTQRRYCLSPRPPAASLFHDPPSPDPSTHDFPLYSPPKCTGKLGPPIDLDTFNYGDPDMPTKSKRSSSWRSSPFSSLDHSKRRPNMTNRNSDLEISRYIQHLEEQLAASLDQVEARDLSATNIHAAKFKALNAEHKILKQELLEWETKFEARLNDELRNTIDKESQLRAKIRALERDIEIKESKIHEHQWEIEMMNQKLQNVDAVNSMNRSLERRIDVLTELLAQSPTKIESLPGLNRAPETFSPQANGVYRTPRPRSMFSKIPLSPVRKSLFQPLSANPSLDASVHNDHTPDHISSPQRNGHTDDAELMSLDSGVGDSCSPPSTRTLESQRSSMISHSSSNSSFWGTSFPLSPEAQGIFSNRHKRMRRFPPGSCGLKPLILPANSPHVPAGHIHRHSFSNDPISPFHLRPASALDCQDSSNSAWMELDTLRALEGQSHRYQTFDEAINDNIISGGLAPRDTDLDDRSGTGLSRNVFDDDVHPATSMGPLAFDIQEQNEPCQLIRPCTLERELSQCSYNSSTRLGTRANPKIDQDITPVAMRSSRAASLRSNYLVPCSSIPSLDGRRDTFYYIWGTIPNSVNLVRRIIANAWHTNWKQLGKLSWWVLGLFLGGQPRNQWFKNKNQCRLSYNDHSNTASTANYRNMPHSSNSRMRYRSSLVEETPTRRSTSIQPDDASALMRTPLRGCARQCSSLIPPEPPPGRSFELWTRFSFALVLALGLAVRDGPASLMDECLLRGCCITDGAKVLPTDADENPRTTSESLQLQDGSPQPPEFPESPLNENQVEEEPENPQVDIPPLHPDIPPG</sequence>
<reference evidence="3 4" key="1">
    <citation type="submission" date="2015-07" db="EMBL/GenBank/DDBJ databases">
        <title>Emmonsia species relationships and genome sequence.</title>
        <authorList>
            <person name="Cuomo C.A."/>
            <person name="Schwartz I.S."/>
            <person name="Kenyon C."/>
            <person name="de Hoog G.S."/>
            <person name="Govender N.P."/>
            <person name="Botha A."/>
            <person name="Moreno L."/>
            <person name="de Vries M."/>
            <person name="Munoz J.F."/>
            <person name="Stielow J.B."/>
        </authorList>
    </citation>
    <scope>NUCLEOTIDE SEQUENCE [LARGE SCALE GENOMIC DNA]</scope>
    <source>
        <strain evidence="3 4">CBS 136260</strain>
    </source>
</reference>
<feature type="region of interest" description="Disordered" evidence="2">
    <location>
        <begin position="17"/>
        <end position="222"/>
    </location>
</feature>
<organism evidence="3 4">
    <name type="scientific">Emergomyces africanus</name>
    <dbReference type="NCBI Taxonomy" id="1955775"/>
    <lineage>
        <taxon>Eukaryota</taxon>
        <taxon>Fungi</taxon>
        <taxon>Dikarya</taxon>
        <taxon>Ascomycota</taxon>
        <taxon>Pezizomycotina</taxon>
        <taxon>Eurotiomycetes</taxon>
        <taxon>Eurotiomycetidae</taxon>
        <taxon>Onygenales</taxon>
        <taxon>Ajellomycetaceae</taxon>
        <taxon>Emergomyces</taxon>
    </lineage>
</organism>
<keyword evidence="1" id="KW-0175">Coiled coil</keyword>
<feature type="region of interest" description="Disordered" evidence="2">
    <location>
        <begin position="364"/>
        <end position="386"/>
    </location>
</feature>
<feature type="compositionally biased region" description="Polar residues" evidence="2">
    <location>
        <begin position="101"/>
        <end position="135"/>
    </location>
</feature>
<evidence type="ECO:0000256" key="1">
    <source>
        <dbReference type="SAM" id="Coils"/>
    </source>
</evidence>
<evidence type="ECO:0000313" key="3">
    <source>
        <dbReference type="EMBL" id="OAX84653.1"/>
    </source>
</evidence>
<feature type="coiled-coil region" evidence="1">
    <location>
        <begin position="259"/>
        <end position="346"/>
    </location>
</feature>
<feature type="compositionally biased region" description="Low complexity" evidence="2">
    <location>
        <begin position="461"/>
        <end position="474"/>
    </location>
</feature>
<proteinExistence type="predicted"/>
<dbReference type="EMBL" id="LGUA01000059">
    <property type="protein sequence ID" value="OAX84653.1"/>
    <property type="molecule type" value="Genomic_DNA"/>
</dbReference>